<proteinExistence type="predicted"/>
<gene>
    <name evidence="2" type="ORF">S12H4_36598</name>
</gene>
<accession>X1TMB9</accession>
<keyword evidence="1" id="KW-0812">Transmembrane</keyword>
<keyword evidence="1" id="KW-1133">Transmembrane helix</keyword>
<sequence>MGAGGFILQNFAIALAGLAFLPFLNALQGIQYVFLFLIIIFLARKFPRIVEEKLSKKNILQKVISIALIGLGLVILSL</sequence>
<organism evidence="2">
    <name type="scientific">marine sediment metagenome</name>
    <dbReference type="NCBI Taxonomy" id="412755"/>
    <lineage>
        <taxon>unclassified sequences</taxon>
        <taxon>metagenomes</taxon>
        <taxon>ecological metagenomes</taxon>
    </lineage>
</organism>
<feature type="transmembrane region" description="Helical" evidence="1">
    <location>
        <begin position="59"/>
        <end position="77"/>
    </location>
</feature>
<dbReference type="AlphaFoldDB" id="X1TMB9"/>
<evidence type="ECO:0000256" key="1">
    <source>
        <dbReference type="SAM" id="Phobius"/>
    </source>
</evidence>
<name>X1TMB9_9ZZZZ</name>
<evidence type="ECO:0000313" key="2">
    <source>
        <dbReference type="EMBL" id="GAI92496.1"/>
    </source>
</evidence>
<dbReference type="EMBL" id="BARW01021832">
    <property type="protein sequence ID" value="GAI92496.1"/>
    <property type="molecule type" value="Genomic_DNA"/>
</dbReference>
<comment type="caution">
    <text evidence="2">The sequence shown here is derived from an EMBL/GenBank/DDBJ whole genome shotgun (WGS) entry which is preliminary data.</text>
</comment>
<keyword evidence="1" id="KW-0472">Membrane</keyword>
<reference evidence="2" key="1">
    <citation type="journal article" date="2014" name="Front. Microbiol.">
        <title>High frequency of phylogenetically diverse reductive dehalogenase-homologous genes in deep subseafloor sedimentary metagenomes.</title>
        <authorList>
            <person name="Kawai M."/>
            <person name="Futagami T."/>
            <person name="Toyoda A."/>
            <person name="Takaki Y."/>
            <person name="Nishi S."/>
            <person name="Hori S."/>
            <person name="Arai W."/>
            <person name="Tsubouchi T."/>
            <person name="Morono Y."/>
            <person name="Uchiyama I."/>
            <person name="Ito T."/>
            <person name="Fujiyama A."/>
            <person name="Inagaki F."/>
            <person name="Takami H."/>
        </authorList>
    </citation>
    <scope>NUCLEOTIDE SEQUENCE</scope>
    <source>
        <strain evidence="2">Expedition CK06-06</strain>
    </source>
</reference>
<protein>
    <submittedName>
        <fullName evidence="2">Uncharacterized protein</fullName>
    </submittedName>
</protein>
<feature type="transmembrane region" description="Helical" evidence="1">
    <location>
        <begin position="30"/>
        <end position="47"/>
    </location>
</feature>